<reference evidence="1" key="1">
    <citation type="journal article" date="2020" name="Nature">
        <title>Giant virus diversity and host interactions through global metagenomics.</title>
        <authorList>
            <person name="Schulz F."/>
            <person name="Roux S."/>
            <person name="Paez-Espino D."/>
            <person name="Jungbluth S."/>
            <person name="Walsh D.A."/>
            <person name="Denef V.J."/>
            <person name="McMahon K.D."/>
            <person name="Konstantinidis K.T."/>
            <person name="Eloe-Fadrosh E.A."/>
            <person name="Kyrpides N.C."/>
            <person name="Woyke T."/>
        </authorList>
    </citation>
    <scope>NUCLEOTIDE SEQUENCE</scope>
    <source>
        <strain evidence="1">GVMAG-M-3300018416-45</strain>
    </source>
</reference>
<dbReference type="EMBL" id="MN739227">
    <property type="protein sequence ID" value="QHS94613.1"/>
    <property type="molecule type" value="Genomic_DNA"/>
</dbReference>
<accession>A0A6C0BTQ0</accession>
<dbReference type="AlphaFoldDB" id="A0A6C0BTQ0"/>
<evidence type="ECO:0000313" key="1">
    <source>
        <dbReference type="EMBL" id="QHS94613.1"/>
    </source>
</evidence>
<name>A0A6C0BTQ0_9ZZZZ</name>
<evidence type="ECO:0008006" key="2">
    <source>
        <dbReference type="Google" id="ProtNLM"/>
    </source>
</evidence>
<dbReference type="SUPFAM" id="SSF51695">
    <property type="entry name" value="PLC-like phosphodiesterases"/>
    <property type="match status" value="1"/>
</dbReference>
<dbReference type="GO" id="GO:0008081">
    <property type="term" value="F:phosphoric diester hydrolase activity"/>
    <property type="evidence" value="ECO:0007669"/>
    <property type="project" value="InterPro"/>
</dbReference>
<dbReference type="GO" id="GO:0006629">
    <property type="term" value="P:lipid metabolic process"/>
    <property type="evidence" value="ECO:0007669"/>
    <property type="project" value="InterPro"/>
</dbReference>
<dbReference type="Gene3D" id="3.20.20.190">
    <property type="entry name" value="Phosphatidylinositol (PI) phosphodiesterase"/>
    <property type="match status" value="1"/>
</dbReference>
<dbReference type="InterPro" id="IPR017946">
    <property type="entry name" value="PLC-like_Pdiesterase_TIM-brl"/>
</dbReference>
<organism evidence="1">
    <name type="scientific">viral metagenome</name>
    <dbReference type="NCBI Taxonomy" id="1070528"/>
    <lineage>
        <taxon>unclassified sequences</taxon>
        <taxon>metagenomes</taxon>
        <taxon>organismal metagenomes</taxon>
    </lineage>
</organism>
<proteinExistence type="predicted"/>
<protein>
    <recommendedName>
        <fullName evidence="2">PI-PLC Y-box domain-containing protein</fullName>
    </recommendedName>
</protein>
<sequence length="356" mass="40166">MIELIIIFIIVSLIGVMVSSLTSNKSGDCSKISDLYENRINPNIQSIANIPVKHLLRDYTIKSAYNACALDNFKKGYVELCALDNCINQGARLLDFEIYSIDGKPCVAASSNIDNEPTTKGTYNYIDFHDTMLRVSTTLLNSPAPDDPLLLHFRIKIVDDSLIYVYDEIAKVLRDAFGTKLLTTSINGYENNGKNLGEIPIVDLMNKVVIIVDGTNPLYKETELFEYTNMASGTHYLQQRRYDDIYVNATDDDITYIEEHNKLNMTICMPTKGKYPVNPDMDNCINRGIQIIAMCFQSNDENMIKYNKYFDNVHKSFVLKNDKYRTSDTTTVVPPVDTSSLASRTVKIGGNMEITI</sequence>